<dbReference type="EMBL" id="JAVRRA010008287">
    <property type="protein sequence ID" value="KAK5257148.1"/>
    <property type="molecule type" value="Genomic_DNA"/>
</dbReference>
<evidence type="ECO:0000313" key="1">
    <source>
        <dbReference type="EMBL" id="KAK5257148.1"/>
    </source>
</evidence>
<name>A0ABR0LZG8_9PEZI</name>
<dbReference type="Proteomes" id="UP001357485">
    <property type="component" value="Unassembled WGS sequence"/>
</dbReference>
<organism evidence="1 2">
    <name type="scientific">Cryomyces antarcticus</name>
    <dbReference type="NCBI Taxonomy" id="329879"/>
    <lineage>
        <taxon>Eukaryota</taxon>
        <taxon>Fungi</taxon>
        <taxon>Dikarya</taxon>
        <taxon>Ascomycota</taxon>
        <taxon>Pezizomycotina</taxon>
        <taxon>Dothideomycetes</taxon>
        <taxon>Dothideomycetes incertae sedis</taxon>
        <taxon>Cryomyces</taxon>
    </lineage>
</organism>
<comment type="caution">
    <text evidence="1">The sequence shown here is derived from an EMBL/GenBank/DDBJ whole genome shotgun (WGS) entry which is preliminary data.</text>
</comment>
<dbReference type="Gene3D" id="3.80.10.10">
    <property type="entry name" value="Ribonuclease Inhibitor"/>
    <property type="match status" value="1"/>
</dbReference>
<evidence type="ECO:0000313" key="2">
    <source>
        <dbReference type="Proteomes" id="UP001357485"/>
    </source>
</evidence>
<gene>
    <name evidence="1" type="ORF">LTR16_001491</name>
</gene>
<evidence type="ECO:0008006" key="3">
    <source>
        <dbReference type="Google" id="ProtNLM"/>
    </source>
</evidence>
<keyword evidence="2" id="KW-1185">Reference proteome</keyword>
<protein>
    <recommendedName>
        <fullName evidence="3">F-box domain-containing protein</fullName>
    </recommendedName>
</protein>
<reference evidence="1 2" key="1">
    <citation type="submission" date="2023-08" db="EMBL/GenBank/DDBJ databases">
        <title>Black Yeasts Isolated from many extreme environments.</title>
        <authorList>
            <person name="Coleine C."/>
            <person name="Stajich J.E."/>
            <person name="Selbmann L."/>
        </authorList>
    </citation>
    <scope>NUCLEOTIDE SEQUENCE [LARGE SCALE GENOMIC DNA]</scope>
    <source>
        <strain evidence="1 2">CCFEE 536</strain>
    </source>
</reference>
<accession>A0ABR0LZG8</accession>
<sequence length="504" mass="56886">MTLPQLYEKVSLRSYAEIRYVNGRPEGYGSGSPFSMGLNSLVTKNMASFVRNLRIWGEWKETDLDELSQGRVPDTTMMLNIVVRAAVDKMVKLESFSWELSAKLLKTVYQGLALRTSLTSLAIKFPSSRAPRPTVVIPPMPNLRYFRAEGMDPLCYPDDISVLLVGSKKLEDLRLHWSPRMRNEAEPSLSLLTYFGKCFAAQYQIPLKHIALQNFYGPNNSEFDRVYDSKKLESVTLINSLGGANGNPLTVYFDDTWDMTYLDLSLSVKMMRSDAVGRPHIDLISRLSGLEELYVVDPKNNLWSQSMSGTPKQSPGYETHLLGKDYIHVITSKQGSTMRHLLLSNQWSLSAEDLSLLVRSCPNLSQLGLAVEKNSPQFLRLLVPFLPKLFALRLLNPTNTCSANTDTNLVDADDEAHIRGIGRNSWQVGYESLKWIGVGERVFELGDVYQTEGERGDMESRRQVRRVPLSAVKHVEIWKLDAMEIRSGPCTDWKIMPLKVIPAA</sequence>
<dbReference type="InterPro" id="IPR032675">
    <property type="entry name" value="LRR_dom_sf"/>
</dbReference>
<proteinExistence type="predicted"/>